<accession>A0A931FH63</accession>
<keyword evidence="2" id="KW-0812">Transmembrane</keyword>
<keyword evidence="4" id="KW-1185">Reference proteome</keyword>
<feature type="transmembrane region" description="Helical" evidence="2">
    <location>
        <begin position="52"/>
        <end position="72"/>
    </location>
</feature>
<gene>
    <name evidence="3" type="ORF">I2501_26315</name>
</gene>
<organism evidence="3 4">
    <name type="scientific">Streptacidiphilus fuscans</name>
    <dbReference type="NCBI Taxonomy" id="2789292"/>
    <lineage>
        <taxon>Bacteria</taxon>
        <taxon>Bacillati</taxon>
        <taxon>Actinomycetota</taxon>
        <taxon>Actinomycetes</taxon>
        <taxon>Kitasatosporales</taxon>
        <taxon>Streptomycetaceae</taxon>
        <taxon>Streptacidiphilus</taxon>
    </lineage>
</organism>
<comment type="caution">
    <text evidence="3">The sequence shown here is derived from an EMBL/GenBank/DDBJ whole genome shotgun (WGS) entry which is preliminary data.</text>
</comment>
<evidence type="ECO:0000313" key="3">
    <source>
        <dbReference type="EMBL" id="MBF9071541.1"/>
    </source>
</evidence>
<dbReference type="Proteomes" id="UP000657385">
    <property type="component" value="Unassembled WGS sequence"/>
</dbReference>
<protein>
    <submittedName>
        <fullName evidence="3">Uncharacterized protein</fullName>
    </submittedName>
</protein>
<dbReference type="EMBL" id="JADPRT010000012">
    <property type="protein sequence ID" value="MBF9071541.1"/>
    <property type="molecule type" value="Genomic_DNA"/>
</dbReference>
<reference evidence="3" key="1">
    <citation type="submission" date="2020-11" db="EMBL/GenBank/DDBJ databases">
        <title>Isolation and identification of active actinomycetes.</title>
        <authorList>
            <person name="Yu B."/>
        </authorList>
    </citation>
    <scope>NUCLEOTIDE SEQUENCE</scope>
    <source>
        <strain evidence="3">NEAU-YB345</strain>
    </source>
</reference>
<dbReference type="AlphaFoldDB" id="A0A931FH63"/>
<keyword evidence="2" id="KW-0472">Membrane</keyword>
<dbReference type="RefSeq" id="WP_196196711.1">
    <property type="nucleotide sequence ID" value="NZ_JADPRT010000012.1"/>
</dbReference>
<proteinExistence type="predicted"/>
<evidence type="ECO:0000256" key="1">
    <source>
        <dbReference type="SAM" id="MobiDB-lite"/>
    </source>
</evidence>
<feature type="region of interest" description="Disordered" evidence="1">
    <location>
        <begin position="106"/>
        <end position="130"/>
    </location>
</feature>
<name>A0A931FH63_9ACTN</name>
<evidence type="ECO:0000256" key="2">
    <source>
        <dbReference type="SAM" id="Phobius"/>
    </source>
</evidence>
<sequence length="130" mass="13541">MAVEIVDDDVLRAMRRVRELKAHLAAGGVTASPLPGDRRSSPDGKGAGAIEVIGLVINGGGLAIGALQVWMARVSRQQLRFRRADGAELTAVAKELSEHPEMLERFMQSGSLSAAQPAPTAGDGPDADSA</sequence>
<evidence type="ECO:0000313" key="4">
    <source>
        <dbReference type="Proteomes" id="UP000657385"/>
    </source>
</evidence>
<keyword evidence="2" id="KW-1133">Transmembrane helix</keyword>